<dbReference type="GO" id="GO:0034976">
    <property type="term" value="P:response to endoplasmic reticulum stress"/>
    <property type="evidence" value="ECO:0007669"/>
    <property type="project" value="TreeGrafter"/>
</dbReference>
<dbReference type="CDD" id="cd02961">
    <property type="entry name" value="PDI_a_family"/>
    <property type="match status" value="1"/>
</dbReference>
<accession>A0A8J8NVT9</accession>
<organism evidence="3 4">
    <name type="scientific">Halteria grandinella</name>
    <dbReference type="NCBI Taxonomy" id="5974"/>
    <lineage>
        <taxon>Eukaryota</taxon>
        <taxon>Sar</taxon>
        <taxon>Alveolata</taxon>
        <taxon>Ciliophora</taxon>
        <taxon>Intramacronucleata</taxon>
        <taxon>Spirotrichea</taxon>
        <taxon>Stichotrichia</taxon>
        <taxon>Sporadotrichida</taxon>
        <taxon>Halteriidae</taxon>
        <taxon>Halteria</taxon>
    </lineage>
</organism>
<name>A0A8J8NVT9_HALGN</name>
<evidence type="ECO:0000256" key="1">
    <source>
        <dbReference type="ARBA" id="ARBA00006347"/>
    </source>
</evidence>
<feature type="compositionally biased region" description="Basic and acidic residues" evidence="2">
    <location>
        <begin position="394"/>
        <end position="411"/>
    </location>
</feature>
<comment type="caution">
    <text evidence="3">The sequence shown here is derived from an EMBL/GenBank/DDBJ whole genome shotgun (WGS) entry which is preliminary data.</text>
</comment>
<dbReference type="Proteomes" id="UP000785679">
    <property type="component" value="Unassembled WGS sequence"/>
</dbReference>
<evidence type="ECO:0000256" key="2">
    <source>
        <dbReference type="SAM" id="MobiDB-lite"/>
    </source>
</evidence>
<dbReference type="GO" id="GO:0005783">
    <property type="term" value="C:endoplasmic reticulum"/>
    <property type="evidence" value="ECO:0007669"/>
    <property type="project" value="TreeGrafter"/>
</dbReference>
<dbReference type="GO" id="GO:0006457">
    <property type="term" value="P:protein folding"/>
    <property type="evidence" value="ECO:0007669"/>
    <property type="project" value="TreeGrafter"/>
</dbReference>
<sequence length="411" mass="48501">MIAREINKEIGFGHIDAKTYRHYDLNLLERDENFASTPDRFSLFMFRRGNFQDQKYYLPEVYPHEKQIESFKSFLKDTLTKVSLDIKQVILFTQQHAMKLVESEEPVLMGFVRIERLPNVPEPETVFEVINRQPEIEPRREGMELVEQVYEVVKDKIKVVAVDLNSEIGRRYAIMLGINEYEKILPQFRIIVPDKHNSNMRKYKIKITEPLTKDIIEIVNKFRNGHLKPYRVVQNQPAIPINSKFITPLNSESFLDIIDNEQHYDCLVMFYANEGCLYCEEFWPMLEQAAHQFIYPDINQNSTILPTAQKKRNILIGALNMEFNELNYIETWGSLPLFYPVLRYFHQKTKTAKDFEGVGRADLVPLMDFLVQMSERYRGDNKKPITDIVSSKNNQKESQETLKKQRKNEDL</sequence>
<evidence type="ECO:0000313" key="3">
    <source>
        <dbReference type="EMBL" id="TNV81175.1"/>
    </source>
</evidence>
<protein>
    <recommendedName>
        <fullName evidence="5">Thioredoxin domain-containing protein</fullName>
    </recommendedName>
</protein>
<dbReference type="PANTHER" id="PTHR18929:SF240">
    <property type="entry name" value="PROTEIN DISULFIDE-ISOMERASE"/>
    <property type="match status" value="1"/>
</dbReference>
<dbReference type="InterPro" id="IPR036249">
    <property type="entry name" value="Thioredoxin-like_sf"/>
</dbReference>
<dbReference type="PANTHER" id="PTHR18929">
    <property type="entry name" value="PROTEIN DISULFIDE ISOMERASE"/>
    <property type="match status" value="1"/>
</dbReference>
<keyword evidence="4" id="KW-1185">Reference proteome</keyword>
<evidence type="ECO:0000313" key="4">
    <source>
        <dbReference type="Proteomes" id="UP000785679"/>
    </source>
</evidence>
<dbReference type="AlphaFoldDB" id="A0A8J8NVT9"/>
<dbReference type="SUPFAM" id="SSF52833">
    <property type="entry name" value="Thioredoxin-like"/>
    <property type="match status" value="1"/>
</dbReference>
<reference evidence="3" key="1">
    <citation type="submission" date="2019-06" db="EMBL/GenBank/DDBJ databases">
        <authorList>
            <person name="Zheng W."/>
        </authorList>
    </citation>
    <scope>NUCLEOTIDE SEQUENCE</scope>
    <source>
        <strain evidence="3">QDHG01</strain>
    </source>
</reference>
<dbReference type="Gene3D" id="3.40.30.10">
    <property type="entry name" value="Glutaredoxin"/>
    <property type="match status" value="2"/>
</dbReference>
<proteinExistence type="inferred from homology"/>
<dbReference type="GO" id="GO:0003756">
    <property type="term" value="F:protein disulfide isomerase activity"/>
    <property type="evidence" value="ECO:0007669"/>
    <property type="project" value="TreeGrafter"/>
</dbReference>
<dbReference type="EMBL" id="RRYP01006475">
    <property type="protein sequence ID" value="TNV81175.1"/>
    <property type="molecule type" value="Genomic_DNA"/>
</dbReference>
<evidence type="ECO:0008006" key="5">
    <source>
        <dbReference type="Google" id="ProtNLM"/>
    </source>
</evidence>
<feature type="region of interest" description="Disordered" evidence="2">
    <location>
        <begin position="382"/>
        <end position="411"/>
    </location>
</feature>
<gene>
    <name evidence="3" type="ORF">FGO68_gene16203</name>
</gene>
<comment type="similarity">
    <text evidence="1">Belongs to the protein disulfide isomerase family.</text>
</comment>